<dbReference type="GO" id="GO:1990281">
    <property type="term" value="C:efflux pump complex"/>
    <property type="evidence" value="ECO:0007669"/>
    <property type="project" value="TreeGrafter"/>
</dbReference>
<dbReference type="SUPFAM" id="SSF47090">
    <property type="entry name" value="PGBD-like"/>
    <property type="match status" value="1"/>
</dbReference>
<dbReference type="Gene3D" id="1.10.101.10">
    <property type="entry name" value="PGBD-like superfamily/PGBD"/>
    <property type="match status" value="1"/>
</dbReference>
<dbReference type="InterPro" id="IPR036365">
    <property type="entry name" value="PGBD-like_sf"/>
</dbReference>
<comment type="caution">
    <text evidence="2">The sequence shown here is derived from an EMBL/GenBank/DDBJ whole genome shotgun (WGS) entry which is preliminary data.</text>
</comment>
<reference evidence="2 3" key="1">
    <citation type="submission" date="2020-08" db="EMBL/GenBank/DDBJ databases">
        <title>Sequencing the genomes of 1000 actinobacteria strains.</title>
        <authorList>
            <person name="Klenk H.-P."/>
        </authorList>
    </citation>
    <scope>NUCLEOTIDE SEQUENCE [LARGE SCALE GENOMIC DNA]</scope>
    <source>
        <strain evidence="2 3">DSM 44936</strain>
    </source>
</reference>
<sequence>MSGTRRRRVLGVAVTCVAVVAAGAAVVAALGLGGGGTPVAAVLPPDTAQVTRRTIVDTDEVSGDLGYGAATTVAGRIDGVVTEMPLPGDVIRRGQRIYRVDDDPVVLMYGRVPAYRALMPGLTGTDVRQLERNLKALGYHGFTVDGTYSALTAAAVRRWQRDRGLPQTGLVELGRVVFAPGRVRVDSVASGVNASTGGGGEVLRFTGTDRQVTARLEVSRQRLARVGTRVRVRMPRGTQVTGRVDRVRTVVEQPSGGNGPAETMIEAVISLRSPRAAAGVEAAVVTVLFTASQRKNVLTVPVAALVTLAEGGYGVEVVEGTATRYVRVETGLFADGRVEISGPGLREGTTVGMPR</sequence>
<dbReference type="GO" id="GO:0016787">
    <property type="term" value="F:hydrolase activity"/>
    <property type="evidence" value="ECO:0007669"/>
    <property type="project" value="UniProtKB-KW"/>
</dbReference>
<evidence type="ECO:0000259" key="1">
    <source>
        <dbReference type="Pfam" id="PF01471"/>
    </source>
</evidence>
<dbReference type="GO" id="GO:0015562">
    <property type="term" value="F:efflux transmembrane transporter activity"/>
    <property type="evidence" value="ECO:0007669"/>
    <property type="project" value="TreeGrafter"/>
</dbReference>
<accession>A0A7X0M9D0</accession>
<dbReference type="InterPro" id="IPR002477">
    <property type="entry name" value="Peptidoglycan-bd-like"/>
</dbReference>
<gene>
    <name evidence="2" type="ORF">BJ992_005956</name>
</gene>
<dbReference type="EMBL" id="JACHIU010000001">
    <property type="protein sequence ID" value="MBB6476525.1"/>
    <property type="molecule type" value="Genomic_DNA"/>
</dbReference>
<dbReference type="RefSeq" id="WP_184986617.1">
    <property type="nucleotide sequence ID" value="NZ_BAAALO010000010.1"/>
</dbReference>
<dbReference type="PANTHER" id="PTHR30469">
    <property type="entry name" value="MULTIDRUG RESISTANCE PROTEIN MDTA"/>
    <property type="match status" value="1"/>
</dbReference>
<dbReference type="AlphaFoldDB" id="A0A7X0M9D0"/>
<dbReference type="Gene3D" id="2.40.420.20">
    <property type="match status" value="1"/>
</dbReference>
<feature type="domain" description="Peptidoglycan binding-like" evidence="1">
    <location>
        <begin position="123"/>
        <end position="170"/>
    </location>
</feature>
<organism evidence="2 3">
    <name type="scientific">Sphaerisporangium rubeum</name>
    <dbReference type="NCBI Taxonomy" id="321317"/>
    <lineage>
        <taxon>Bacteria</taxon>
        <taxon>Bacillati</taxon>
        <taxon>Actinomycetota</taxon>
        <taxon>Actinomycetes</taxon>
        <taxon>Streptosporangiales</taxon>
        <taxon>Streptosporangiaceae</taxon>
        <taxon>Sphaerisporangium</taxon>
    </lineage>
</organism>
<evidence type="ECO:0000313" key="2">
    <source>
        <dbReference type="EMBL" id="MBB6476525.1"/>
    </source>
</evidence>
<protein>
    <submittedName>
        <fullName evidence="2">Peptidoglycan hydrolase-like protein with peptidoglycan-binding domain</fullName>
    </submittedName>
</protein>
<dbReference type="Pfam" id="PF01471">
    <property type="entry name" value="PG_binding_1"/>
    <property type="match status" value="1"/>
</dbReference>
<evidence type="ECO:0000313" key="3">
    <source>
        <dbReference type="Proteomes" id="UP000555564"/>
    </source>
</evidence>
<dbReference type="Proteomes" id="UP000555564">
    <property type="component" value="Unassembled WGS sequence"/>
</dbReference>
<dbReference type="InterPro" id="IPR036366">
    <property type="entry name" value="PGBDSf"/>
</dbReference>
<keyword evidence="3" id="KW-1185">Reference proteome</keyword>
<proteinExistence type="predicted"/>
<keyword evidence="2" id="KW-0378">Hydrolase</keyword>
<name>A0A7X0M9D0_9ACTN</name>
<dbReference type="PANTHER" id="PTHR30469:SF15">
    <property type="entry name" value="HLYD FAMILY OF SECRETION PROTEINS"/>
    <property type="match status" value="1"/>
</dbReference>